<feature type="binding site" evidence="13">
    <location>
        <position position="199"/>
    </location>
    <ligand>
        <name>Zn(2+)</name>
        <dbReference type="ChEBI" id="CHEBI:29105"/>
        <label>2</label>
        <note>catalytic</note>
    </ligand>
</feature>
<dbReference type="Pfam" id="PF01471">
    <property type="entry name" value="PG_binding_1"/>
    <property type="match status" value="1"/>
</dbReference>
<dbReference type="InterPro" id="IPR024079">
    <property type="entry name" value="MetalloPept_cat_dom_sf"/>
</dbReference>
<name>A0A0P0H7S8_HALDH</name>
<evidence type="ECO:0000256" key="7">
    <source>
        <dbReference type="ARBA" id="ARBA00022833"/>
    </source>
</evidence>
<dbReference type="AlphaFoldDB" id="A0A0P0H7S8"/>
<evidence type="ECO:0000256" key="14">
    <source>
        <dbReference type="PIRSR" id="PIRSR621190-2"/>
    </source>
</evidence>
<comment type="cofactor">
    <cofactor evidence="14">
        <name>Zn(2+)</name>
        <dbReference type="ChEBI" id="CHEBI:29105"/>
    </cofactor>
    <text evidence="14">Binds 2 Zn(2+) ions per subunit.</text>
</comment>
<keyword evidence="5" id="KW-0677">Repeat</keyword>
<evidence type="ECO:0000313" key="18">
    <source>
        <dbReference type="EMBL" id="ALJ77589.1"/>
    </source>
</evidence>
<keyword evidence="7 13" id="KW-0862">Zinc</keyword>
<evidence type="ECO:0000256" key="5">
    <source>
        <dbReference type="ARBA" id="ARBA00022737"/>
    </source>
</evidence>
<dbReference type="PIRSF" id="PIRSF001191">
    <property type="entry name" value="Peptidase_M10A_matrix"/>
    <property type="match status" value="1"/>
</dbReference>
<dbReference type="InterPro" id="IPR033739">
    <property type="entry name" value="M10A_MMP"/>
</dbReference>
<feature type="binding site" evidence="14">
    <location>
        <position position="174"/>
    </location>
    <ligand>
        <name>Ca(2+)</name>
        <dbReference type="ChEBI" id="CHEBI:29108"/>
        <label>2</label>
    </ligand>
</feature>
<evidence type="ECO:0000256" key="13">
    <source>
        <dbReference type="PIRSR" id="PIRSR001191-2"/>
    </source>
</evidence>
<dbReference type="Gene3D" id="3.40.390.10">
    <property type="entry name" value="Collagenase (Catalytic Domain)"/>
    <property type="match status" value="1"/>
</dbReference>
<dbReference type="PROSITE" id="PS51642">
    <property type="entry name" value="HEMOPEXIN_2"/>
    <property type="match status" value="3"/>
</dbReference>
<evidence type="ECO:0000256" key="10">
    <source>
        <dbReference type="ARBA" id="ARBA00023145"/>
    </source>
</evidence>
<comment type="cofactor">
    <cofactor evidence="14">
        <name>Ca(2+)</name>
        <dbReference type="ChEBI" id="CHEBI:29108"/>
    </cofactor>
    <text evidence="14">Can bind about 5 Ca(2+) ions per subunit.</text>
</comment>
<feature type="repeat" description="Hemopexin" evidence="15">
    <location>
        <begin position="330"/>
        <end position="376"/>
    </location>
</feature>
<feature type="binding site" evidence="13">
    <location>
        <position position="203"/>
    </location>
    <ligand>
        <name>Zn(2+)</name>
        <dbReference type="ChEBI" id="CHEBI:29105"/>
        <label>2</label>
        <note>catalytic</note>
    </ligand>
</feature>
<feature type="binding site" evidence="14">
    <location>
        <position position="155"/>
    </location>
    <ligand>
        <name>Ca(2+)</name>
        <dbReference type="ChEBI" id="CHEBI:29108"/>
        <label>3</label>
    </ligand>
</feature>
<dbReference type="GO" id="GO:0030198">
    <property type="term" value="P:extracellular matrix organization"/>
    <property type="evidence" value="ECO:0007669"/>
    <property type="project" value="TreeGrafter"/>
</dbReference>
<keyword evidence="11" id="KW-1015">Disulfide bond</keyword>
<feature type="binding site" evidence="14">
    <location>
        <position position="176"/>
    </location>
    <ligand>
        <name>Zn(2+)</name>
        <dbReference type="ChEBI" id="CHEBI:29105"/>
        <label>1</label>
    </ligand>
</feature>
<dbReference type="SUPFAM" id="SSF55486">
    <property type="entry name" value="Metalloproteases ('zincins'), catalytic domain"/>
    <property type="match status" value="1"/>
</dbReference>
<evidence type="ECO:0000256" key="8">
    <source>
        <dbReference type="ARBA" id="ARBA00022837"/>
    </source>
</evidence>
<keyword evidence="6" id="KW-0378">Hydrolase</keyword>
<comment type="similarity">
    <text evidence="1">Belongs to the peptidase M10A family.</text>
</comment>
<dbReference type="GO" id="GO:0006508">
    <property type="term" value="P:proteolysis"/>
    <property type="evidence" value="ECO:0007669"/>
    <property type="project" value="UniProtKB-KW"/>
</dbReference>
<feature type="binding site" evidence="14">
    <location>
        <position position="181"/>
    </location>
    <ligand>
        <name>Ca(2+)</name>
        <dbReference type="ChEBI" id="CHEBI:29108"/>
        <label>1</label>
    </ligand>
</feature>
<dbReference type="SUPFAM" id="SSF50923">
    <property type="entry name" value="Hemopexin-like domain"/>
    <property type="match status" value="1"/>
</dbReference>
<dbReference type="InterPro" id="IPR021190">
    <property type="entry name" value="Pept_M10A"/>
</dbReference>
<dbReference type="InterPro" id="IPR000585">
    <property type="entry name" value="Hemopexin-like_dom"/>
</dbReference>
<dbReference type="GO" id="GO:0005615">
    <property type="term" value="C:extracellular space"/>
    <property type="evidence" value="ECO:0007669"/>
    <property type="project" value="TreeGrafter"/>
</dbReference>
<evidence type="ECO:0000256" key="12">
    <source>
        <dbReference type="PIRSR" id="PIRSR001191-1"/>
    </source>
</evidence>
<feature type="binding site" description="in inhibited form" evidence="14">
    <location>
        <position position="63"/>
    </location>
    <ligand>
        <name>Zn(2+)</name>
        <dbReference type="ChEBI" id="CHEBI:29105"/>
        <label>2</label>
        <note>catalytic</note>
    </ligand>
</feature>
<feature type="binding site" evidence="14">
    <location>
        <position position="135"/>
    </location>
    <ligand>
        <name>Ca(2+)</name>
        <dbReference type="ChEBI" id="CHEBI:29108"/>
        <label>2</label>
    </ligand>
</feature>
<evidence type="ECO:0000256" key="16">
    <source>
        <dbReference type="SAM" id="MobiDB-lite"/>
    </source>
</evidence>
<dbReference type="GO" id="GO:0031012">
    <property type="term" value="C:extracellular matrix"/>
    <property type="evidence" value="ECO:0007669"/>
    <property type="project" value="InterPro"/>
</dbReference>
<feature type="binding site" evidence="14">
    <location>
        <position position="181"/>
    </location>
    <ligand>
        <name>Ca(2+)</name>
        <dbReference type="ChEBI" id="CHEBI:29108"/>
        <label>3</label>
    </ligand>
</feature>
<keyword evidence="9" id="KW-0482">Metalloprotease</keyword>
<feature type="binding site" evidence="14">
    <location>
        <position position="145"/>
    </location>
    <ligand>
        <name>Zn(2+)</name>
        <dbReference type="ChEBI" id="CHEBI:29105"/>
        <label>1</label>
    </ligand>
</feature>
<proteinExistence type="evidence at transcript level"/>
<dbReference type="PANTHER" id="PTHR10201:SF331">
    <property type="entry name" value="MATRIX METALLOPROTEINASE-14-LIKE ISOFORM X1"/>
    <property type="match status" value="1"/>
</dbReference>
<evidence type="ECO:0000256" key="6">
    <source>
        <dbReference type="ARBA" id="ARBA00022801"/>
    </source>
</evidence>
<feature type="binding site" evidence="14">
    <location>
        <position position="178"/>
    </location>
    <ligand>
        <name>Ca(2+)</name>
        <dbReference type="ChEBI" id="CHEBI:29108"/>
        <label>3</label>
    </ligand>
</feature>
<dbReference type="InterPro" id="IPR006026">
    <property type="entry name" value="Peptidase_Metallo"/>
</dbReference>
<dbReference type="SUPFAM" id="SSF47090">
    <property type="entry name" value="PGBD-like"/>
    <property type="match status" value="1"/>
</dbReference>
<reference evidence="18" key="1">
    <citation type="submission" date="2015-05" db="EMBL/GenBank/DDBJ databases">
        <authorList>
            <person name="Wang D.B."/>
            <person name="Wang M."/>
        </authorList>
    </citation>
    <scope>NUCLEOTIDE SEQUENCE</scope>
    <source>
        <tissue evidence="18">Muscle</tissue>
    </source>
</reference>
<feature type="repeat" description="Hemopexin" evidence="15">
    <location>
        <begin position="427"/>
        <end position="474"/>
    </location>
</feature>
<evidence type="ECO:0000256" key="9">
    <source>
        <dbReference type="ARBA" id="ARBA00023049"/>
    </source>
</evidence>
<feature type="compositionally biased region" description="Low complexity" evidence="16">
    <location>
        <begin position="249"/>
        <end position="278"/>
    </location>
</feature>
<evidence type="ECO:0000256" key="3">
    <source>
        <dbReference type="ARBA" id="ARBA00022723"/>
    </source>
</evidence>
<feature type="binding site" evidence="14">
    <location>
        <position position="154"/>
    </location>
    <ligand>
        <name>Ca(2+)</name>
        <dbReference type="ChEBI" id="CHEBI:29108"/>
        <label>3</label>
    </ligand>
</feature>
<dbReference type="InterPro" id="IPR001818">
    <property type="entry name" value="Pept_M10_metallopeptidase"/>
</dbReference>
<feature type="active site" evidence="12">
    <location>
        <position position="200"/>
    </location>
</feature>
<dbReference type="PROSITE" id="PS00024">
    <property type="entry name" value="HEMOPEXIN"/>
    <property type="match status" value="1"/>
</dbReference>
<keyword evidence="3 13" id="KW-0479">Metal-binding</keyword>
<feature type="binding site" evidence="13">
    <location>
        <position position="209"/>
    </location>
    <ligand>
        <name>Zn(2+)</name>
        <dbReference type="ChEBI" id="CHEBI:29105"/>
        <label>2</label>
        <note>catalytic</note>
    </ligand>
</feature>
<dbReference type="InterPro" id="IPR036375">
    <property type="entry name" value="Hemopexin-like_dom_sf"/>
</dbReference>
<dbReference type="SMART" id="SM00235">
    <property type="entry name" value="ZnMc"/>
    <property type="match status" value="1"/>
</dbReference>
<dbReference type="CDD" id="cd04278">
    <property type="entry name" value="ZnMc_MMP"/>
    <property type="match status" value="1"/>
</dbReference>
<dbReference type="SMR" id="A0A0P0H7S8"/>
<keyword evidence="10" id="KW-0865">Zymogen</keyword>
<dbReference type="CDD" id="cd00094">
    <property type="entry name" value="HX"/>
    <property type="match status" value="1"/>
</dbReference>
<feature type="binding site" evidence="14">
    <location>
        <position position="147"/>
    </location>
    <ligand>
        <name>Zn(2+)</name>
        <dbReference type="ChEBI" id="CHEBI:29105"/>
        <label>1</label>
    </ligand>
</feature>
<dbReference type="GO" id="GO:0008270">
    <property type="term" value="F:zinc ion binding"/>
    <property type="evidence" value="ECO:0007669"/>
    <property type="project" value="InterPro"/>
</dbReference>
<evidence type="ECO:0000259" key="17">
    <source>
        <dbReference type="SMART" id="SM00235"/>
    </source>
</evidence>
<feature type="binding site" evidence="14">
    <location>
        <position position="179"/>
    </location>
    <ligand>
        <name>Ca(2+)</name>
        <dbReference type="ChEBI" id="CHEBI:29108"/>
        <label>1</label>
    </ligand>
</feature>
<feature type="binding site" evidence="14">
    <location>
        <position position="336"/>
    </location>
    <ligand>
        <name>Ca(2+)</name>
        <dbReference type="ChEBI" id="CHEBI:29108"/>
        <label>5</label>
    </ligand>
</feature>
<feature type="binding site" evidence="14">
    <location>
        <position position="217"/>
    </location>
    <ligand>
        <name>Zn(2+)</name>
        <dbReference type="ChEBI" id="CHEBI:29105"/>
        <label>2</label>
        <note>catalytic</note>
    </ligand>
</feature>
<dbReference type="InterPro" id="IPR018486">
    <property type="entry name" value="Hemopexin_CS"/>
</dbReference>
<keyword evidence="2" id="KW-0645">Protease</keyword>
<feature type="binding site" evidence="14">
    <location>
        <position position="162"/>
    </location>
    <ligand>
        <name>Zn(2+)</name>
        <dbReference type="ChEBI" id="CHEBI:29105"/>
        <label>1</label>
    </ligand>
</feature>
<dbReference type="GO" id="GO:0004222">
    <property type="term" value="F:metalloendopeptidase activity"/>
    <property type="evidence" value="ECO:0007669"/>
    <property type="project" value="InterPro"/>
</dbReference>
<evidence type="ECO:0000256" key="2">
    <source>
        <dbReference type="ARBA" id="ARBA00022670"/>
    </source>
</evidence>
<dbReference type="EMBL" id="KR537291">
    <property type="protein sequence ID" value="ALJ77589.1"/>
    <property type="molecule type" value="mRNA"/>
</dbReference>
<dbReference type="PANTHER" id="PTHR10201">
    <property type="entry name" value="MATRIX METALLOPROTEINASE"/>
    <property type="match status" value="1"/>
</dbReference>
<accession>A0A0P0H7S8</accession>
<dbReference type="Pfam" id="PF00413">
    <property type="entry name" value="Peptidase_M10"/>
    <property type="match status" value="1"/>
</dbReference>
<feature type="repeat" description="Hemopexin" evidence="15">
    <location>
        <begin position="284"/>
        <end position="329"/>
    </location>
</feature>
<evidence type="ECO:0000256" key="4">
    <source>
        <dbReference type="ARBA" id="ARBA00022729"/>
    </source>
</evidence>
<dbReference type="InterPro" id="IPR036365">
    <property type="entry name" value="PGBD-like_sf"/>
</dbReference>
<dbReference type="PRINTS" id="PR00138">
    <property type="entry name" value="MATRIXIN"/>
</dbReference>
<feature type="binding site" evidence="14">
    <location>
        <position position="290"/>
    </location>
    <ligand>
        <name>Ca(2+)</name>
        <dbReference type="ChEBI" id="CHEBI:29108"/>
        <label>5</label>
    </ligand>
</feature>
<dbReference type="FunFam" id="3.40.390.10:FF:000068">
    <property type="entry name" value="Predicted protein"/>
    <property type="match status" value="1"/>
</dbReference>
<evidence type="ECO:0000256" key="15">
    <source>
        <dbReference type="PROSITE-ProRule" id="PRU01011"/>
    </source>
</evidence>
<dbReference type="InterPro" id="IPR018487">
    <property type="entry name" value="Hemopexin-like_repeat"/>
</dbReference>
<feature type="region of interest" description="Disordered" evidence="16">
    <location>
        <begin position="241"/>
        <end position="278"/>
    </location>
</feature>
<dbReference type="Pfam" id="PF00045">
    <property type="entry name" value="Hemopexin"/>
    <property type="match status" value="2"/>
</dbReference>
<sequence length="516" mass="58940">MVEYLERYGYLNTDYNTEEDGGSIFHSEVELEYAVRKFQEFNGFPVTGIMNRETYEQMTKPRCGFRDILKNADPDQPLSYTHLGGKWPNNEVTWKTVAWTNQMGQSVQRRAMENAFKYWQQVTPLTFKCTDGTPDIEVKFARGEHGDGRYNAFDGRGKTLAHAFGPGKHSISGDTHFDDDEEWTYHESRGTDLETVAAHEFGHALGLGHSSVPGSLMAPYYQGYDPDFKLHNDDIRAIQTLYGSNPHRPTSTTTSTSTSTTTSTTTSPTTTTTEATSPTADYCSTKLDAIVTASDGYTYAFRYSQVFKLGSRGLEAGFPRPIRDVYPRAPGKIRGAFYMPEGRKTYLFKGSRLWRYTDFELDQGFPKTIYTADFPEKIHAMLNMKDSYGKSRIFMFGSDNFWEWNPNTLQMVPGWSYSITRHWQGIPRGVEAAVTWYDGHMYFFKGANFRKFDTYYRTVQQGFPMRWAPVWMSNVCAGASLHEKEARVELDAGSSTEFGWDMERQRDPSNIPSFLQ</sequence>
<organism evidence="18">
    <name type="scientific">Haliotis discus hannai</name>
    <name type="common">Japanese abalone</name>
    <dbReference type="NCBI Taxonomy" id="42344"/>
    <lineage>
        <taxon>Eukaryota</taxon>
        <taxon>Metazoa</taxon>
        <taxon>Spiralia</taxon>
        <taxon>Lophotrochozoa</taxon>
        <taxon>Mollusca</taxon>
        <taxon>Gastropoda</taxon>
        <taxon>Vetigastropoda</taxon>
        <taxon>Lepetellida</taxon>
        <taxon>Haliotoidea</taxon>
        <taxon>Haliotidae</taxon>
        <taxon>Haliotis</taxon>
    </lineage>
</organism>
<evidence type="ECO:0000256" key="1">
    <source>
        <dbReference type="ARBA" id="ARBA00010370"/>
    </source>
</evidence>
<protein>
    <submittedName>
        <fullName evidence="18">Matrix metalloproteinase 1</fullName>
    </submittedName>
</protein>
<keyword evidence="8 14" id="KW-0106">Calcium</keyword>
<dbReference type="GO" id="GO:0030574">
    <property type="term" value="P:collagen catabolic process"/>
    <property type="evidence" value="ECO:0007669"/>
    <property type="project" value="TreeGrafter"/>
</dbReference>
<evidence type="ECO:0000256" key="11">
    <source>
        <dbReference type="ARBA" id="ARBA00023157"/>
    </source>
</evidence>
<dbReference type="Gene3D" id="2.110.10.10">
    <property type="entry name" value="Hemopexin-like domain"/>
    <property type="match status" value="1"/>
</dbReference>
<feature type="binding site" evidence="14">
    <location>
        <position position="288"/>
    </location>
    <ligand>
        <name>Ca(2+)</name>
        <dbReference type="ChEBI" id="CHEBI:29108"/>
        <label>4</label>
    </ligand>
</feature>
<dbReference type="SMART" id="SM00120">
    <property type="entry name" value="HX"/>
    <property type="match status" value="4"/>
</dbReference>
<feature type="domain" description="Peptidase metallopeptidase" evidence="17">
    <location>
        <begin position="83"/>
        <end position="244"/>
    </location>
</feature>
<dbReference type="InterPro" id="IPR002477">
    <property type="entry name" value="Peptidoglycan-bd-like"/>
</dbReference>
<keyword evidence="4" id="KW-0732">Signal</keyword>